<dbReference type="GO" id="GO:0016787">
    <property type="term" value="F:hydrolase activity"/>
    <property type="evidence" value="ECO:0007669"/>
    <property type="project" value="UniProtKB-KW"/>
</dbReference>
<dbReference type="InterPro" id="IPR029058">
    <property type="entry name" value="AB_hydrolase_fold"/>
</dbReference>
<dbReference type="EMBL" id="CP104557">
    <property type="protein sequence ID" value="UXH41307.1"/>
    <property type="molecule type" value="Genomic_DNA"/>
</dbReference>
<proteinExistence type="predicted"/>
<sequence length="232" mass="26556">MDFESLRIKYDGVDGIMIAGDDPKRCVIAFSSMNKGKFERWSWFQEMHDAGSDDLYIILKDDSQHYYLGTDQQPSNIKHYRFFEWILEKYKISPDNTFMLGSSMGGYAALYYGFWIGVRGIVSINPQTTYAACRMHSLQLWERMAREAGTNWVDLDQYLYRFKCKPAVYIEQSDYHADIAASSALIDALVSLKIPHIRVFVGGEHGGTSITKDKLLNFMSLTYSLSPPTQSS</sequence>
<keyword evidence="2" id="KW-1185">Reference proteome</keyword>
<dbReference type="Proteomes" id="UP001064504">
    <property type="component" value="Chromosome"/>
</dbReference>
<name>A0ABY6AQ47_9PSED</name>
<dbReference type="RefSeq" id="WP_060479719.1">
    <property type="nucleotide sequence ID" value="NZ_CP104557.1"/>
</dbReference>
<protein>
    <submittedName>
        <fullName evidence="1">Alpha/beta hydrolase</fullName>
    </submittedName>
</protein>
<reference evidence="1" key="1">
    <citation type="submission" date="2022-09" db="EMBL/GenBank/DDBJ databases">
        <title>Complete genome sequence of Pseudomonas promysalinigenes strain RL-WG26, a newly isolated PGPR with the potential for plant salinity stress alleviation.</title>
        <authorList>
            <person name="Ren L."/>
            <person name="Wang G."/>
            <person name="Hu H."/>
        </authorList>
    </citation>
    <scope>NUCLEOTIDE SEQUENCE</scope>
    <source>
        <strain evidence="1">RL-WG26</strain>
    </source>
</reference>
<evidence type="ECO:0000313" key="2">
    <source>
        <dbReference type="Proteomes" id="UP001064504"/>
    </source>
</evidence>
<organism evidence="1 2">
    <name type="scientific">Pseudomonas promysalinigenes</name>
    <dbReference type="NCBI Taxonomy" id="485898"/>
    <lineage>
        <taxon>Bacteria</taxon>
        <taxon>Pseudomonadati</taxon>
        <taxon>Pseudomonadota</taxon>
        <taxon>Gammaproteobacteria</taxon>
        <taxon>Pseudomonadales</taxon>
        <taxon>Pseudomonadaceae</taxon>
        <taxon>Pseudomonas</taxon>
    </lineage>
</organism>
<accession>A0ABY6AQ47</accession>
<dbReference type="SUPFAM" id="SSF53474">
    <property type="entry name" value="alpha/beta-Hydrolases"/>
    <property type="match status" value="1"/>
</dbReference>
<keyword evidence="1" id="KW-0378">Hydrolase</keyword>
<gene>
    <name evidence="1" type="ORF">N5C08_07140</name>
</gene>
<evidence type="ECO:0000313" key="1">
    <source>
        <dbReference type="EMBL" id="UXH41307.1"/>
    </source>
</evidence>
<dbReference type="Gene3D" id="3.40.50.1820">
    <property type="entry name" value="alpha/beta hydrolase"/>
    <property type="match status" value="1"/>
</dbReference>